<dbReference type="Proteomes" id="UP001595075">
    <property type="component" value="Unassembled WGS sequence"/>
</dbReference>
<keyword evidence="4" id="KW-1185">Reference proteome</keyword>
<keyword evidence="1" id="KW-1133">Transmembrane helix</keyword>
<evidence type="ECO:0000256" key="1">
    <source>
        <dbReference type="SAM" id="Phobius"/>
    </source>
</evidence>
<dbReference type="Gene3D" id="1.20.5.900">
    <property type="entry name" value="transmembrane domain of human cd4"/>
    <property type="match status" value="1"/>
</dbReference>
<name>A0ABR4C3K2_9HELO</name>
<dbReference type="EMBL" id="JAZHXI010000013">
    <property type="protein sequence ID" value="KAL2064522.1"/>
    <property type="molecule type" value="Genomic_DNA"/>
</dbReference>
<feature type="transmembrane region" description="Helical" evidence="1">
    <location>
        <begin position="219"/>
        <end position="244"/>
    </location>
</feature>
<reference evidence="3 4" key="1">
    <citation type="journal article" date="2024" name="Commun. Biol.">
        <title>Comparative genomic analysis of thermophilic fungi reveals convergent evolutionary adaptations and gene losses.</title>
        <authorList>
            <person name="Steindorff A.S."/>
            <person name="Aguilar-Pontes M.V."/>
            <person name="Robinson A.J."/>
            <person name="Andreopoulos B."/>
            <person name="LaButti K."/>
            <person name="Kuo A."/>
            <person name="Mondo S."/>
            <person name="Riley R."/>
            <person name="Otillar R."/>
            <person name="Haridas S."/>
            <person name="Lipzen A."/>
            <person name="Grimwood J."/>
            <person name="Schmutz J."/>
            <person name="Clum A."/>
            <person name="Reid I.D."/>
            <person name="Moisan M.C."/>
            <person name="Butler G."/>
            <person name="Nguyen T.T.M."/>
            <person name="Dewar K."/>
            <person name="Conant G."/>
            <person name="Drula E."/>
            <person name="Henrissat B."/>
            <person name="Hansel C."/>
            <person name="Singer S."/>
            <person name="Hutchinson M.I."/>
            <person name="de Vries R.P."/>
            <person name="Natvig D.O."/>
            <person name="Powell A.J."/>
            <person name="Tsang A."/>
            <person name="Grigoriev I.V."/>
        </authorList>
    </citation>
    <scope>NUCLEOTIDE SEQUENCE [LARGE SCALE GENOMIC DNA]</scope>
    <source>
        <strain evidence="3 4">CBS 494.80</strain>
    </source>
</reference>
<protein>
    <recommendedName>
        <fullName evidence="2">T cell CD4 receptor C-terminal region domain-containing protein</fullName>
    </recommendedName>
</protein>
<gene>
    <name evidence="3" type="ORF">VTL71DRAFT_3659</name>
</gene>
<evidence type="ECO:0000259" key="2">
    <source>
        <dbReference type="Pfam" id="PF12104"/>
    </source>
</evidence>
<feature type="domain" description="T cell CD4 receptor C-terminal region" evidence="2">
    <location>
        <begin position="225"/>
        <end position="257"/>
    </location>
</feature>
<proteinExistence type="predicted"/>
<keyword evidence="1" id="KW-0812">Transmembrane</keyword>
<accession>A0ABR4C3K2</accession>
<evidence type="ECO:0000313" key="4">
    <source>
        <dbReference type="Proteomes" id="UP001595075"/>
    </source>
</evidence>
<keyword evidence="1" id="KW-0472">Membrane</keyword>
<sequence>MTATATRLLVLTTPFVQPSGCDSRWSFTRVSTFSILVSDLVPSCHPSGWDEVVPQIQLKFRPAVCPSGWTYYRMGDPDYMVEAANPSSISSTTAKCCNSGFTLDNIHGPLIGIFPDSRCIRILSGTETTFPMVTTSDLSANSIPSLASTALPFGQTFMVHEAWAVTWAASDRPTLTPKLPDLTSWMLIPTWNPGESIPKGLYDRHGSENSQSLTMPRGFFWFLVIGGPIIFLVSLSLCISCCVINRKQKRRKEAARMEAANIQREATE</sequence>
<evidence type="ECO:0000313" key="3">
    <source>
        <dbReference type="EMBL" id="KAL2064522.1"/>
    </source>
</evidence>
<organism evidence="3 4">
    <name type="scientific">Oculimacula yallundae</name>
    <dbReference type="NCBI Taxonomy" id="86028"/>
    <lineage>
        <taxon>Eukaryota</taxon>
        <taxon>Fungi</taxon>
        <taxon>Dikarya</taxon>
        <taxon>Ascomycota</taxon>
        <taxon>Pezizomycotina</taxon>
        <taxon>Leotiomycetes</taxon>
        <taxon>Helotiales</taxon>
        <taxon>Ploettnerulaceae</taxon>
        <taxon>Oculimacula</taxon>
    </lineage>
</organism>
<dbReference type="InterPro" id="IPR021963">
    <property type="entry name" value="Tcell_CD4_Cterm"/>
</dbReference>
<comment type="caution">
    <text evidence="3">The sequence shown here is derived from an EMBL/GenBank/DDBJ whole genome shotgun (WGS) entry which is preliminary data.</text>
</comment>
<dbReference type="Pfam" id="PF12104">
    <property type="entry name" value="Tcell_CD4_C"/>
    <property type="match status" value="1"/>
</dbReference>